<reference evidence="2" key="1">
    <citation type="submission" date="2021-02" db="EMBL/GenBank/DDBJ databases">
        <authorList>
            <person name="Nowell W R."/>
        </authorList>
    </citation>
    <scope>NUCLEOTIDE SEQUENCE</scope>
</reference>
<dbReference type="Proteomes" id="UP000681720">
    <property type="component" value="Unassembled WGS sequence"/>
</dbReference>
<dbReference type="EMBL" id="CAJOBJ010087462">
    <property type="protein sequence ID" value="CAF4526489.1"/>
    <property type="molecule type" value="Genomic_DNA"/>
</dbReference>
<organism evidence="2 3">
    <name type="scientific">Rotaria magnacalcarata</name>
    <dbReference type="NCBI Taxonomy" id="392030"/>
    <lineage>
        <taxon>Eukaryota</taxon>
        <taxon>Metazoa</taxon>
        <taxon>Spiralia</taxon>
        <taxon>Gnathifera</taxon>
        <taxon>Rotifera</taxon>
        <taxon>Eurotatoria</taxon>
        <taxon>Bdelloidea</taxon>
        <taxon>Philodinida</taxon>
        <taxon>Philodinidae</taxon>
        <taxon>Rotaria</taxon>
    </lineage>
</organism>
<evidence type="ECO:0000256" key="1">
    <source>
        <dbReference type="SAM" id="MobiDB-lite"/>
    </source>
</evidence>
<sequence>SAIDSFSPLRKKKINKSKKVRKDDDESSADTQSDDENAARLIGPIRTPTFNGRRLVNGATTDSTNSKSMDNDNCSQSMEKKIDAIVGRSTEIRNYDEIFIQESSTNSKSLKQKTSMILQNFSFLKTAKNFLKALINYCNKSFILCDRSHSLYFSNAGGMGTSKDWLNSIPISLEEPTNEDNDDTAFPSSLPFKPSENAASIDLLKVPGTKDKANLYVTSLIQLMYTMEELVALTPTDNYDDNRYKLIQEAVRCKFKLTGDQLQQLFNEWLRG</sequence>
<protein>
    <submittedName>
        <fullName evidence="2">Uncharacterized protein</fullName>
    </submittedName>
</protein>
<feature type="compositionally biased region" description="Polar residues" evidence="1">
    <location>
        <begin position="58"/>
        <end position="75"/>
    </location>
</feature>
<dbReference type="AlphaFoldDB" id="A0A8S2Y156"/>
<feature type="compositionally biased region" description="Basic residues" evidence="1">
    <location>
        <begin position="9"/>
        <end position="20"/>
    </location>
</feature>
<feature type="non-terminal residue" evidence="2">
    <location>
        <position position="1"/>
    </location>
</feature>
<proteinExistence type="predicted"/>
<feature type="non-terminal residue" evidence="2">
    <location>
        <position position="272"/>
    </location>
</feature>
<comment type="caution">
    <text evidence="2">The sequence shown here is derived from an EMBL/GenBank/DDBJ whole genome shotgun (WGS) entry which is preliminary data.</text>
</comment>
<accession>A0A8S2Y156</accession>
<gene>
    <name evidence="2" type="ORF">GIL414_LOCUS35842</name>
</gene>
<evidence type="ECO:0000313" key="3">
    <source>
        <dbReference type="Proteomes" id="UP000681720"/>
    </source>
</evidence>
<feature type="compositionally biased region" description="Acidic residues" evidence="1">
    <location>
        <begin position="25"/>
        <end position="36"/>
    </location>
</feature>
<feature type="region of interest" description="Disordered" evidence="1">
    <location>
        <begin position="1"/>
        <end position="75"/>
    </location>
</feature>
<name>A0A8S2Y156_9BILA</name>
<evidence type="ECO:0000313" key="2">
    <source>
        <dbReference type="EMBL" id="CAF4526489.1"/>
    </source>
</evidence>